<proteinExistence type="evidence at transcript level"/>
<evidence type="ECO:0000313" key="1">
    <source>
        <dbReference type="EMBL" id="ACN27093.1"/>
    </source>
</evidence>
<organism evidence="1">
    <name type="scientific">Zea mays</name>
    <name type="common">Maize</name>
    <dbReference type="NCBI Taxonomy" id="4577"/>
    <lineage>
        <taxon>Eukaryota</taxon>
        <taxon>Viridiplantae</taxon>
        <taxon>Streptophyta</taxon>
        <taxon>Embryophyta</taxon>
        <taxon>Tracheophyta</taxon>
        <taxon>Spermatophyta</taxon>
        <taxon>Magnoliopsida</taxon>
        <taxon>Liliopsida</taxon>
        <taxon>Poales</taxon>
        <taxon>Poaceae</taxon>
        <taxon>PACMAD clade</taxon>
        <taxon>Panicoideae</taxon>
        <taxon>Andropogonodae</taxon>
        <taxon>Andropogoneae</taxon>
        <taxon>Tripsacinae</taxon>
        <taxon>Zea</taxon>
    </lineage>
</organism>
<accession>C0HJ90</accession>
<name>C0HJ90_MAIZE</name>
<reference evidence="1" key="1">
    <citation type="journal article" date="2009" name="PLoS Genet.">
        <title>Sequencing, mapping, and analysis of 27,455 maize full-length cDNAs.</title>
        <authorList>
            <person name="Soderlund C."/>
            <person name="Descour A."/>
            <person name="Kudrna D."/>
            <person name="Bomhoff M."/>
            <person name="Boyd L."/>
            <person name="Currie J."/>
            <person name="Angelova A."/>
            <person name="Collura K."/>
            <person name="Wissotski M."/>
            <person name="Ashley E."/>
            <person name="Morrow D."/>
            <person name="Fernandes J."/>
            <person name="Walbot V."/>
            <person name="Yu Y."/>
        </authorList>
    </citation>
    <scope>NUCLEOTIDE SEQUENCE</scope>
    <source>
        <strain evidence="1">B73</strain>
    </source>
</reference>
<protein>
    <submittedName>
        <fullName evidence="1">Uncharacterized protein</fullName>
    </submittedName>
</protein>
<sequence length="85" mass="9353">MPPSSLSKAPIKFQQRAPPSIYAAPTSRAAGSLFCGAPWTARHRRPPCARCFAQPIRDAVENRANGRRRALPVRRNTEPCGRPCV</sequence>
<dbReference type="EMBL" id="BT062396">
    <property type="protein sequence ID" value="ACN27093.1"/>
    <property type="molecule type" value="mRNA"/>
</dbReference>
<dbReference type="ExpressionAtlas" id="C0HJ90">
    <property type="expression patterns" value="baseline and differential"/>
</dbReference>
<dbReference type="AlphaFoldDB" id="C0HJ90"/>